<accession>A0A4C1WJI6</accession>
<reference evidence="2 3" key="1">
    <citation type="journal article" date="2019" name="Commun. Biol.">
        <title>The bagworm genome reveals a unique fibroin gene that provides high tensile strength.</title>
        <authorList>
            <person name="Kono N."/>
            <person name="Nakamura H."/>
            <person name="Ohtoshi R."/>
            <person name="Tomita M."/>
            <person name="Numata K."/>
            <person name="Arakawa K."/>
        </authorList>
    </citation>
    <scope>NUCLEOTIDE SEQUENCE [LARGE SCALE GENOMIC DNA]</scope>
</reference>
<name>A0A4C1WJI6_EUMVA</name>
<evidence type="ECO:0000313" key="2">
    <source>
        <dbReference type="EMBL" id="GBP51578.1"/>
    </source>
</evidence>
<gene>
    <name evidence="2" type="ORF">EVAR_42759_1</name>
</gene>
<feature type="compositionally biased region" description="Basic residues" evidence="1">
    <location>
        <begin position="1"/>
        <end position="11"/>
    </location>
</feature>
<protein>
    <submittedName>
        <fullName evidence="2">Uncharacterized protein</fullName>
    </submittedName>
</protein>
<proteinExistence type="predicted"/>
<comment type="caution">
    <text evidence="2">The sequence shown here is derived from an EMBL/GenBank/DDBJ whole genome shotgun (WGS) entry which is preliminary data.</text>
</comment>
<dbReference type="EMBL" id="BGZK01000584">
    <property type="protein sequence ID" value="GBP51578.1"/>
    <property type="molecule type" value="Genomic_DNA"/>
</dbReference>
<feature type="compositionally biased region" description="Low complexity" evidence="1">
    <location>
        <begin position="15"/>
        <end position="27"/>
    </location>
</feature>
<organism evidence="2 3">
    <name type="scientific">Eumeta variegata</name>
    <name type="common">Bagworm moth</name>
    <name type="synonym">Eumeta japonica</name>
    <dbReference type="NCBI Taxonomy" id="151549"/>
    <lineage>
        <taxon>Eukaryota</taxon>
        <taxon>Metazoa</taxon>
        <taxon>Ecdysozoa</taxon>
        <taxon>Arthropoda</taxon>
        <taxon>Hexapoda</taxon>
        <taxon>Insecta</taxon>
        <taxon>Pterygota</taxon>
        <taxon>Neoptera</taxon>
        <taxon>Endopterygota</taxon>
        <taxon>Lepidoptera</taxon>
        <taxon>Glossata</taxon>
        <taxon>Ditrysia</taxon>
        <taxon>Tineoidea</taxon>
        <taxon>Psychidae</taxon>
        <taxon>Oiketicinae</taxon>
        <taxon>Eumeta</taxon>
    </lineage>
</organism>
<sequence>MGLRLRWRKRAPSPAGEGAARDSAGGRRAAGRGGRGRRDGGGPPGSHVQLFALLAGGDRNIETNIESAIDIIIESGKGTVIGIDRKISIRVESDIAIKNERIGVRN</sequence>
<keyword evidence="3" id="KW-1185">Reference proteome</keyword>
<evidence type="ECO:0000256" key="1">
    <source>
        <dbReference type="SAM" id="MobiDB-lite"/>
    </source>
</evidence>
<feature type="region of interest" description="Disordered" evidence="1">
    <location>
        <begin position="1"/>
        <end position="47"/>
    </location>
</feature>
<dbReference type="Proteomes" id="UP000299102">
    <property type="component" value="Unassembled WGS sequence"/>
</dbReference>
<dbReference type="AlphaFoldDB" id="A0A4C1WJI6"/>
<evidence type="ECO:0000313" key="3">
    <source>
        <dbReference type="Proteomes" id="UP000299102"/>
    </source>
</evidence>